<keyword evidence="8" id="KW-0812">Transmembrane</keyword>
<evidence type="ECO:0000256" key="2">
    <source>
        <dbReference type="ARBA" id="ARBA00004123"/>
    </source>
</evidence>
<keyword evidence="6" id="KW-0378">Hydrolase</keyword>
<dbReference type="InterPro" id="IPR045249">
    <property type="entry name" value="HARBI1-like"/>
</dbReference>
<dbReference type="GO" id="GO:0005634">
    <property type="term" value="C:nucleus"/>
    <property type="evidence" value="ECO:0007669"/>
    <property type="project" value="UniProtKB-SubCell"/>
</dbReference>
<comment type="similarity">
    <text evidence="3">Belongs to the HARBI1 family.</text>
</comment>
<gene>
    <name evidence="10" type="ORF">LSAT_V11C200098420</name>
</gene>
<comment type="caution">
    <text evidence="10">The sequence shown here is derived from an EMBL/GenBank/DDBJ whole genome shotgun (WGS) entry which is preliminary data.</text>
</comment>
<sequence length="113" mass="12668">MFQRSGETISRAFHDVLESICGRSKGFMGIAHCIGCIDDTYIDVCISMADQMRYRGRKGVPTFNVMVVCDFDMCFAFISVGWEGSMHDTRVFLHAIETPSMNFPKPPPPPPNV</sequence>
<evidence type="ECO:0000256" key="6">
    <source>
        <dbReference type="ARBA" id="ARBA00022801"/>
    </source>
</evidence>
<dbReference type="InterPro" id="IPR027806">
    <property type="entry name" value="HARBI1_dom"/>
</dbReference>
<evidence type="ECO:0000256" key="3">
    <source>
        <dbReference type="ARBA" id="ARBA00006958"/>
    </source>
</evidence>
<keyword evidence="11" id="KW-1185">Reference proteome</keyword>
<organism evidence="10 11">
    <name type="scientific">Lactuca sativa</name>
    <name type="common">Garden lettuce</name>
    <dbReference type="NCBI Taxonomy" id="4236"/>
    <lineage>
        <taxon>Eukaryota</taxon>
        <taxon>Viridiplantae</taxon>
        <taxon>Streptophyta</taxon>
        <taxon>Embryophyta</taxon>
        <taxon>Tracheophyta</taxon>
        <taxon>Spermatophyta</taxon>
        <taxon>Magnoliopsida</taxon>
        <taxon>eudicotyledons</taxon>
        <taxon>Gunneridae</taxon>
        <taxon>Pentapetalae</taxon>
        <taxon>asterids</taxon>
        <taxon>campanulids</taxon>
        <taxon>Asterales</taxon>
        <taxon>Asteraceae</taxon>
        <taxon>Cichorioideae</taxon>
        <taxon>Cichorieae</taxon>
        <taxon>Lactucinae</taxon>
        <taxon>Lactuca</taxon>
    </lineage>
</organism>
<dbReference type="GO" id="GO:0004518">
    <property type="term" value="F:nuclease activity"/>
    <property type="evidence" value="ECO:0007669"/>
    <property type="project" value="UniProtKB-KW"/>
</dbReference>
<feature type="domain" description="DDE Tnp4" evidence="9">
    <location>
        <begin position="48"/>
        <end position="94"/>
    </location>
</feature>
<accession>A0A9R1XNT6</accession>
<dbReference type="Pfam" id="PF13359">
    <property type="entry name" value="DDE_Tnp_4"/>
    <property type="match status" value="1"/>
</dbReference>
<evidence type="ECO:0000259" key="9">
    <source>
        <dbReference type="Pfam" id="PF13359"/>
    </source>
</evidence>
<comment type="subcellular location">
    <subcellularLocation>
        <location evidence="2">Nucleus</location>
    </subcellularLocation>
</comment>
<evidence type="ECO:0000256" key="8">
    <source>
        <dbReference type="SAM" id="Phobius"/>
    </source>
</evidence>
<dbReference type="Proteomes" id="UP000235145">
    <property type="component" value="Unassembled WGS sequence"/>
</dbReference>
<evidence type="ECO:0000256" key="7">
    <source>
        <dbReference type="ARBA" id="ARBA00023242"/>
    </source>
</evidence>
<dbReference type="PANTHER" id="PTHR22930">
    <property type="match status" value="1"/>
</dbReference>
<keyword evidence="8" id="KW-1133">Transmembrane helix</keyword>
<evidence type="ECO:0000256" key="1">
    <source>
        <dbReference type="ARBA" id="ARBA00001968"/>
    </source>
</evidence>
<feature type="transmembrane region" description="Helical" evidence="8">
    <location>
        <begin position="62"/>
        <end position="82"/>
    </location>
</feature>
<dbReference type="PANTHER" id="PTHR22930:SF228">
    <property type="entry name" value="PROTEIN ALP1-LIKE"/>
    <property type="match status" value="1"/>
</dbReference>
<dbReference type="GO" id="GO:0016787">
    <property type="term" value="F:hydrolase activity"/>
    <property type="evidence" value="ECO:0007669"/>
    <property type="project" value="UniProtKB-KW"/>
</dbReference>
<evidence type="ECO:0000256" key="4">
    <source>
        <dbReference type="ARBA" id="ARBA00022722"/>
    </source>
</evidence>
<dbReference type="GO" id="GO:0046872">
    <property type="term" value="F:metal ion binding"/>
    <property type="evidence" value="ECO:0007669"/>
    <property type="project" value="UniProtKB-KW"/>
</dbReference>
<name>A0A9R1XNT6_LACSA</name>
<dbReference type="EMBL" id="NBSK02000002">
    <property type="protein sequence ID" value="KAJ0221800.1"/>
    <property type="molecule type" value="Genomic_DNA"/>
</dbReference>
<dbReference type="AlphaFoldDB" id="A0A9R1XNT6"/>
<evidence type="ECO:0000313" key="11">
    <source>
        <dbReference type="Proteomes" id="UP000235145"/>
    </source>
</evidence>
<keyword evidence="5" id="KW-0479">Metal-binding</keyword>
<keyword evidence="4" id="KW-0540">Nuclease</keyword>
<comment type="cofactor">
    <cofactor evidence="1">
        <name>a divalent metal cation</name>
        <dbReference type="ChEBI" id="CHEBI:60240"/>
    </cofactor>
</comment>
<reference evidence="10 11" key="1">
    <citation type="journal article" date="2017" name="Nat. Commun.">
        <title>Genome assembly with in vitro proximity ligation data and whole-genome triplication in lettuce.</title>
        <authorList>
            <person name="Reyes-Chin-Wo S."/>
            <person name="Wang Z."/>
            <person name="Yang X."/>
            <person name="Kozik A."/>
            <person name="Arikit S."/>
            <person name="Song C."/>
            <person name="Xia L."/>
            <person name="Froenicke L."/>
            <person name="Lavelle D.O."/>
            <person name="Truco M.J."/>
            <person name="Xia R."/>
            <person name="Zhu S."/>
            <person name="Xu C."/>
            <person name="Xu H."/>
            <person name="Xu X."/>
            <person name="Cox K."/>
            <person name="Korf I."/>
            <person name="Meyers B.C."/>
            <person name="Michelmore R.W."/>
        </authorList>
    </citation>
    <scope>NUCLEOTIDE SEQUENCE [LARGE SCALE GENOMIC DNA]</scope>
    <source>
        <strain evidence="11">cv. Salinas</strain>
        <tissue evidence="10">Seedlings</tissue>
    </source>
</reference>
<protein>
    <recommendedName>
        <fullName evidence="9">DDE Tnp4 domain-containing protein</fullName>
    </recommendedName>
</protein>
<evidence type="ECO:0000256" key="5">
    <source>
        <dbReference type="ARBA" id="ARBA00022723"/>
    </source>
</evidence>
<keyword evidence="8" id="KW-0472">Membrane</keyword>
<keyword evidence="7" id="KW-0539">Nucleus</keyword>
<proteinExistence type="inferred from homology"/>
<evidence type="ECO:0000313" key="10">
    <source>
        <dbReference type="EMBL" id="KAJ0221800.1"/>
    </source>
</evidence>